<gene>
    <name evidence="1" type="ORF">GCM10009606_12630</name>
</gene>
<organism evidence="1 2">
    <name type="scientific">Nocardioides aquiterrae</name>
    <dbReference type="NCBI Taxonomy" id="203799"/>
    <lineage>
        <taxon>Bacteria</taxon>
        <taxon>Bacillati</taxon>
        <taxon>Actinomycetota</taxon>
        <taxon>Actinomycetes</taxon>
        <taxon>Propionibacteriales</taxon>
        <taxon>Nocardioidaceae</taxon>
        <taxon>Nocardioides</taxon>
    </lineage>
</organism>
<reference evidence="2" key="1">
    <citation type="journal article" date="2019" name="Int. J. Syst. Evol. Microbiol.">
        <title>The Global Catalogue of Microorganisms (GCM) 10K type strain sequencing project: providing services to taxonomists for standard genome sequencing and annotation.</title>
        <authorList>
            <consortium name="The Broad Institute Genomics Platform"/>
            <consortium name="The Broad Institute Genome Sequencing Center for Infectious Disease"/>
            <person name="Wu L."/>
            <person name="Ma J."/>
        </authorList>
    </citation>
    <scope>NUCLEOTIDE SEQUENCE [LARGE SCALE GENOMIC DNA]</scope>
    <source>
        <strain evidence="2">JCM 11813</strain>
    </source>
</reference>
<dbReference type="Proteomes" id="UP001499979">
    <property type="component" value="Unassembled WGS sequence"/>
</dbReference>
<sequence length="186" mass="19116">MVGASPAGWGAKPEVWPAGGQGHRAEVYYDQVEQNGDPVSVEVDARGRFADVTLAGLDDGLRDAAMLADAFDTAYAAALVAHAPRAPESLAGARPAGPVVLGRPPAPDPSGGPHWDLIDAGGGGTGELSPVGTSDNECLRVRLEPAGSRGRLVDIDPGWLRQAPRTAVVAAVHQAFADAYGKRDHG</sequence>
<evidence type="ECO:0008006" key="3">
    <source>
        <dbReference type="Google" id="ProtNLM"/>
    </source>
</evidence>
<evidence type="ECO:0000313" key="1">
    <source>
        <dbReference type="EMBL" id="GAA1133904.1"/>
    </source>
</evidence>
<keyword evidence="2" id="KW-1185">Reference proteome</keyword>
<proteinExistence type="predicted"/>
<accession>A0ABP4EUS7</accession>
<evidence type="ECO:0000313" key="2">
    <source>
        <dbReference type="Proteomes" id="UP001499979"/>
    </source>
</evidence>
<comment type="caution">
    <text evidence="1">The sequence shown here is derived from an EMBL/GenBank/DDBJ whole genome shotgun (WGS) entry which is preliminary data.</text>
</comment>
<protein>
    <recommendedName>
        <fullName evidence="3">YbaB/EbfC family DNA-binding protein</fullName>
    </recommendedName>
</protein>
<dbReference type="EMBL" id="BAAAJE010000004">
    <property type="protein sequence ID" value="GAA1133904.1"/>
    <property type="molecule type" value="Genomic_DNA"/>
</dbReference>
<name>A0ABP4EUS7_9ACTN</name>